<keyword evidence="2" id="KW-0315">Glutamine amidotransferase</keyword>
<comment type="caution">
    <text evidence="4">The sequence shown here is derived from an EMBL/GenBank/DDBJ whole genome shotgun (WGS) entry which is preliminary data.</text>
</comment>
<proteinExistence type="predicted"/>
<accession>A0ABQ6JRU4</accession>
<evidence type="ECO:0000256" key="2">
    <source>
        <dbReference type="ARBA" id="ARBA00022962"/>
    </source>
</evidence>
<reference evidence="5" key="1">
    <citation type="journal article" date="2019" name="Int. J. Syst. Evol. Microbiol.">
        <title>The Global Catalogue of Microorganisms (GCM) 10K type strain sequencing project: providing services to taxonomists for standard genome sequencing and annotation.</title>
        <authorList>
            <consortium name="The Broad Institute Genomics Platform"/>
            <consortium name="The Broad Institute Genome Sequencing Center for Infectious Disease"/>
            <person name="Wu L."/>
            <person name="Ma J."/>
        </authorList>
    </citation>
    <scope>NUCLEOTIDE SEQUENCE [LARGE SCALE GENOMIC DNA]</scope>
    <source>
        <strain evidence="5">NBRC 108755</strain>
    </source>
</reference>
<evidence type="ECO:0000313" key="4">
    <source>
        <dbReference type="EMBL" id="GMA90024.1"/>
    </source>
</evidence>
<feature type="domain" description="Glutamine amidotransferase type-2" evidence="3">
    <location>
        <begin position="2"/>
        <end position="209"/>
    </location>
</feature>
<evidence type="ECO:0000256" key="1">
    <source>
        <dbReference type="ARBA" id="ARBA00022679"/>
    </source>
</evidence>
<dbReference type="Pfam" id="PF13537">
    <property type="entry name" value="GATase_7"/>
    <property type="match status" value="1"/>
</dbReference>
<dbReference type="InterPro" id="IPR017932">
    <property type="entry name" value="GATase_2_dom"/>
</dbReference>
<dbReference type="PROSITE" id="PS51278">
    <property type="entry name" value="GATASE_TYPE_2"/>
    <property type="match status" value="1"/>
</dbReference>
<gene>
    <name evidence="4" type="ORF">GCM10025869_05530</name>
</gene>
<organism evidence="4 5">
    <name type="scientific">Homoserinibacter gongjuensis</name>
    <dbReference type="NCBI Taxonomy" id="1162968"/>
    <lineage>
        <taxon>Bacteria</taxon>
        <taxon>Bacillati</taxon>
        <taxon>Actinomycetota</taxon>
        <taxon>Actinomycetes</taxon>
        <taxon>Micrococcales</taxon>
        <taxon>Microbacteriaceae</taxon>
        <taxon>Homoserinibacter</taxon>
    </lineage>
</organism>
<dbReference type="Gene3D" id="3.60.20.10">
    <property type="entry name" value="Glutamine Phosphoribosylpyrophosphate, subunit 1, domain 1"/>
    <property type="match status" value="1"/>
</dbReference>
<protein>
    <recommendedName>
        <fullName evidence="3">Glutamine amidotransferase type-2 domain-containing protein</fullName>
    </recommendedName>
</protein>
<keyword evidence="1" id="KW-0808">Transferase</keyword>
<evidence type="ECO:0000313" key="5">
    <source>
        <dbReference type="Proteomes" id="UP001157069"/>
    </source>
</evidence>
<sequence>MCGIFGYIGPDDLDSASAKALVKHAQQRGRDSSGMVIHRDGAYRAYRADYPIGWLLKRIPALGNLFFGHSRLVTNGTSDNQPVSREQVIVLHNGIIVNHEKIWATLGKAPELQIDTEVIPAIIASHLADGGTIETAAARVLELTEGVVACAALVPGLGKLLLFSNNGSLYVADKSGGLVFSSERYPLEQIGADNIRQVKGDEAVVVDVPTHEQSIDVREWANRSVDLVPGLGFSAQEEALLQYPKPDFRRCTKCILPETMPFISFDENGVCNYCLHYKSRNQPRPKEELFELVEPYRRAHGDEVLVPFSGGRDSSYGLHLIIHELGLRPVTYTYDWGMVTDLGRRNVSRMSAKLGVENIIVAADITTKRDYIRRNLNAWIKRPHLGMLSVLTAGDKHFFRHIETLKRQTGVSLNLWGINPLEVTHFKAGFLGVPPDFAEERVYSHGAMKQLRYQSLRFRAMLQSPGYFNRSIPDTLAGEYYRSFTTKSDYFHIFDYWRWDEKQIEDTLDAEYDWERAPDTQTTWRIGDGTAAFYNYAYYTIAGFTEHDTFRSNQIREGELTRDEALRLVEEENTPRYPNLKWYLDVVGVDFTQAIEAINRTPRLYEGSNVTSFAPAPARG</sequence>
<keyword evidence="5" id="KW-1185">Reference proteome</keyword>
<dbReference type="Proteomes" id="UP001157069">
    <property type="component" value="Unassembled WGS sequence"/>
</dbReference>
<dbReference type="Gene3D" id="3.40.50.620">
    <property type="entry name" value="HUPs"/>
    <property type="match status" value="1"/>
</dbReference>
<dbReference type="InterPro" id="IPR029055">
    <property type="entry name" value="Ntn_hydrolases_N"/>
</dbReference>
<dbReference type="SUPFAM" id="SSF56235">
    <property type="entry name" value="N-terminal nucleophile aminohydrolases (Ntn hydrolases)"/>
    <property type="match status" value="1"/>
</dbReference>
<dbReference type="PANTHER" id="PTHR11907">
    <property type="entry name" value="AMIDOPHOSPHORIBOSYLTRANSFERASE"/>
    <property type="match status" value="1"/>
</dbReference>
<evidence type="ECO:0000259" key="3">
    <source>
        <dbReference type="PROSITE" id="PS51278"/>
    </source>
</evidence>
<dbReference type="InterPro" id="IPR014729">
    <property type="entry name" value="Rossmann-like_a/b/a_fold"/>
</dbReference>
<dbReference type="EMBL" id="BSVA01000001">
    <property type="protein sequence ID" value="GMA90024.1"/>
    <property type="molecule type" value="Genomic_DNA"/>
</dbReference>
<dbReference type="CDD" id="cd00352">
    <property type="entry name" value="Gn_AT_II"/>
    <property type="match status" value="1"/>
</dbReference>
<name>A0ABQ6JRU4_9MICO</name>
<dbReference type="SUPFAM" id="SSF52402">
    <property type="entry name" value="Adenine nucleotide alpha hydrolases-like"/>
    <property type="match status" value="1"/>
</dbReference>